<dbReference type="GO" id="GO:0009401">
    <property type="term" value="P:phosphoenolpyruvate-dependent sugar phosphotransferase system"/>
    <property type="evidence" value="ECO:0007669"/>
    <property type="project" value="UniProtKB-KW"/>
</dbReference>
<dbReference type="InterPro" id="IPR050303">
    <property type="entry name" value="GatZ_KbaZ_carbometab"/>
</dbReference>
<evidence type="ECO:0000256" key="3">
    <source>
        <dbReference type="ARBA" id="ARBA00022475"/>
    </source>
</evidence>
<feature type="transmembrane region" description="Helical" evidence="9">
    <location>
        <begin position="140"/>
        <end position="162"/>
    </location>
</feature>
<evidence type="ECO:0000256" key="6">
    <source>
        <dbReference type="ARBA" id="ARBA00022692"/>
    </source>
</evidence>
<evidence type="ECO:0000256" key="5">
    <source>
        <dbReference type="ARBA" id="ARBA00022683"/>
    </source>
</evidence>
<evidence type="ECO:0000256" key="9">
    <source>
        <dbReference type="SAM" id="Phobius"/>
    </source>
</evidence>
<accession>A0AB35U9U5</accession>
<dbReference type="AlphaFoldDB" id="A0AB35U9U5"/>
<keyword evidence="2" id="KW-0813">Transport</keyword>
<comment type="subcellular location">
    <subcellularLocation>
        <location evidence="1">Cell membrane</location>
        <topology evidence="1">Multi-pass membrane protein</topology>
    </subcellularLocation>
</comment>
<evidence type="ECO:0000256" key="8">
    <source>
        <dbReference type="ARBA" id="ARBA00023136"/>
    </source>
</evidence>
<dbReference type="PROSITE" id="PS51106">
    <property type="entry name" value="PTS_EIIC_TYPE_4"/>
    <property type="match status" value="1"/>
</dbReference>
<feature type="transmembrane region" description="Helical" evidence="9">
    <location>
        <begin position="206"/>
        <end position="239"/>
    </location>
</feature>
<feature type="transmembrane region" description="Helical" evidence="9">
    <location>
        <begin position="174"/>
        <end position="200"/>
    </location>
</feature>
<organism evidence="10 11">
    <name type="scientific">Grylomicrobium aquisgranensis</name>
    <dbReference type="NCBI Taxonomy" id="2926318"/>
    <lineage>
        <taxon>Bacteria</taxon>
        <taxon>Bacillati</taxon>
        <taxon>Bacillota</taxon>
        <taxon>Erysipelotrichia</taxon>
        <taxon>Erysipelotrichales</taxon>
        <taxon>Erysipelotrichaceae</taxon>
        <taxon>Grylomicrobium</taxon>
    </lineage>
</organism>
<keyword evidence="6 9" id="KW-0812">Transmembrane</keyword>
<keyword evidence="11" id="KW-1185">Reference proteome</keyword>
<protein>
    <submittedName>
        <fullName evidence="10">PTS sugar transporter subunit IIC</fullName>
    </submittedName>
</protein>
<evidence type="ECO:0000256" key="7">
    <source>
        <dbReference type="ARBA" id="ARBA00022989"/>
    </source>
</evidence>
<name>A0AB35U9U5_9FIRM</name>
<feature type="transmembrane region" description="Helical" evidence="9">
    <location>
        <begin position="6"/>
        <end position="25"/>
    </location>
</feature>
<dbReference type="Proteomes" id="UP001286174">
    <property type="component" value="Unassembled WGS sequence"/>
</dbReference>
<gene>
    <name evidence="10" type="ORF">MOZ60_10860</name>
</gene>
<proteinExistence type="predicted"/>
<reference evidence="10 11" key="1">
    <citation type="submission" date="2022-03" db="EMBL/GenBank/DDBJ databases">
        <title>Novel taxa within the pig intestine.</title>
        <authorList>
            <person name="Wylensek D."/>
            <person name="Bishof K."/>
            <person name="Afrizal A."/>
            <person name="Clavel T."/>
        </authorList>
    </citation>
    <scope>NUCLEOTIDE SEQUENCE [LARGE SCALE GENOMIC DNA]</scope>
    <source>
        <strain evidence="10 11">CLA-KB-P133</strain>
    </source>
</reference>
<sequence>MVKAAIIVSIAYYVLYVLDLDFLSWQCLTRPIVVAPVVGALLGDFKTGIIMGASLESIFMGISAIGGSIPADATTASAIAVAYTILTGATAEEGLAIAMPIGTVMASINAAITSAVGSPLAAHWEKLAATNIHQFNVQTISWTLIQPLIMTLILFVGVAYGVDGLNAAINALPSFVMTGLTAASSMMVAVGFAILTSMIWDKEVAVFFFVGYVIAAYTSLGTLPIAILGTAAAATLFVIEKKNIDLKNELTEKLKNASVTSAGDDDDEEDFF</sequence>
<evidence type="ECO:0000313" key="11">
    <source>
        <dbReference type="Proteomes" id="UP001286174"/>
    </source>
</evidence>
<evidence type="ECO:0000256" key="4">
    <source>
        <dbReference type="ARBA" id="ARBA00022597"/>
    </source>
</evidence>
<dbReference type="RefSeq" id="WP_370596700.1">
    <property type="nucleotide sequence ID" value="NZ_JALBUR010000050.1"/>
</dbReference>
<comment type="caution">
    <text evidence="10">The sequence shown here is derived from an EMBL/GenBank/DDBJ whole genome shotgun (WGS) entry which is preliminary data.</text>
</comment>
<evidence type="ECO:0000256" key="2">
    <source>
        <dbReference type="ARBA" id="ARBA00022448"/>
    </source>
</evidence>
<evidence type="ECO:0000256" key="1">
    <source>
        <dbReference type="ARBA" id="ARBA00004651"/>
    </source>
</evidence>
<feature type="transmembrane region" description="Helical" evidence="9">
    <location>
        <begin position="58"/>
        <end position="83"/>
    </location>
</feature>
<dbReference type="GO" id="GO:0005886">
    <property type="term" value="C:plasma membrane"/>
    <property type="evidence" value="ECO:0007669"/>
    <property type="project" value="UniProtKB-SubCell"/>
</dbReference>
<dbReference type="EMBL" id="JALBUR010000050">
    <property type="protein sequence ID" value="MDX8420585.1"/>
    <property type="molecule type" value="Genomic_DNA"/>
</dbReference>
<evidence type="ECO:0000313" key="10">
    <source>
        <dbReference type="EMBL" id="MDX8420585.1"/>
    </source>
</evidence>
<dbReference type="InterPro" id="IPR004700">
    <property type="entry name" value="PTS_IIC_man"/>
</dbReference>
<dbReference type="PANTHER" id="PTHR32502">
    <property type="entry name" value="N-ACETYLGALACTOSAMINE PERMEASE II COMPONENT-RELATED"/>
    <property type="match status" value="1"/>
</dbReference>
<keyword evidence="5" id="KW-0598">Phosphotransferase system</keyword>
<dbReference type="Pfam" id="PF03609">
    <property type="entry name" value="EII-Sor"/>
    <property type="match status" value="1"/>
</dbReference>
<keyword evidence="8 9" id="KW-0472">Membrane</keyword>
<keyword evidence="7 9" id="KW-1133">Transmembrane helix</keyword>
<dbReference type="PANTHER" id="PTHR32502:SF8">
    <property type="entry name" value="N-ACETYLGALACTOSAMINE PERMEASE IIC COMPONENT 1"/>
    <property type="match status" value="1"/>
</dbReference>
<keyword evidence="4 10" id="KW-0762">Sugar transport</keyword>
<keyword evidence="3" id="KW-1003">Cell membrane</keyword>